<keyword evidence="7" id="KW-0560">Oxidoreductase</keyword>
<organism evidence="8 9">
    <name type="scientific">Elasticomyces elasticus</name>
    <dbReference type="NCBI Taxonomy" id="574655"/>
    <lineage>
        <taxon>Eukaryota</taxon>
        <taxon>Fungi</taxon>
        <taxon>Dikarya</taxon>
        <taxon>Ascomycota</taxon>
        <taxon>Pezizomycotina</taxon>
        <taxon>Dothideomycetes</taxon>
        <taxon>Dothideomycetidae</taxon>
        <taxon>Mycosphaerellales</taxon>
        <taxon>Teratosphaeriaceae</taxon>
        <taxon>Elasticomyces</taxon>
    </lineage>
</organism>
<dbReference type="PRINTS" id="PR00463">
    <property type="entry name" value="EP450I"/>
</dbReference>
<gene>
    <name evidence="8" type="ORF">LTR97_002040</name>
</gene>
<keyword evidence="5 6" id="KW-0408">Iron</keyword>
<comment type="similarity">
    <text evidence="2 7">Belongs to the cytochrome P450 family.</text>
</comment>
<evidence type="ECO:0000313" key="8">
    <source>
        <dbReference type="EMBL" id="KAK5704929.1"/>
    </source>
</evidence>
<keyword evidence="3 6" id="KW-0349">Heme</keyword>
<dbReference type="AlphaFoldDB" id="A0AAN7WAA1"/>
<sequence length="396" mass="45251">MPKDPAWYPKPANGVPSILIADDADHTRHRRALAHAFSEKALAEQMGLVQDYVDQLIDGLKDAATRSSAPVNLSAWYVWTTFDVISDLLWGEPFGCLRDRATHKYVRLLFRSVEAFRFAYIKQYFPWVKYFGSLVLDTKVLADRLEYWRWVGSQTRKRTERETQRPDFMTYILKHNGEKGDTPLSAKEIESDAHVFVTAGSETTATMLSATTFLLLKNPAVMQKLIEEVRGLWESCADITLDEVTKAPYLLAVCSEGLRYFPPVPAGFERRVPQGGEVVSGVYLPEGTSVSVSQYPAYHSKSNFRDPDKFAPERWMGDEKYVDDKRASCQPFSVGPRNCIGKNLAYAEMRLILAKMIWSFDLELDSRSATWMDRCYVNTLWVKPELLVRVKEVVRM</sequence>
<evidence type="ECO:0000256" key="6">
    <source>
        <dbReference type="PIRSR" id="PIRSR602401-1"/>
    </source>
</evidence>
<dbReference type="Pfam" id="PF00067">
    <property type="entry name" value="p450"/>
    <property type="match status" value="1"/>
</dbReference>
<evidence type="ECO:0000256" key="1">
    <source>
        <dbReference type="ARBA" id="ARBA00001971"/>
    </source>
</evidence>
<feature type="binding site" description="axial binding residue" evidence="6">
    <location>
        <position position="339"/>
    </location>
    <ligand>
        <name>heme</name>
        <dbReference type="ChEBI" id="CHEBI:30413"/>
    </ligand>
    <ligandPart>
        <name>Fe</name>
        <dbReference type="ChEBI" id="CHEBI:18248"/>
    </ligandPart>
</feature>
<name>A0AAN7WAA1_9PEZI</name>
<dbReference type="InterPro" id="IPR036396">
    <property type="entry name" value="Cyt_P450_sf"/>
</dbReference>
<evidence type="ECO:0000256" key="3">
    <source>
        <dbReference type="ARBA" id="ARBA00022617"/>
    </source>
</evidence>
<dbReference type="Gene3D" id="1.10.630.10">
    <property type="entry name" value="Cytochrome P450"/>
    <property type="match status" value="1"/>
</dbReference>
<comment type="cofactor">
    <cofactor evidence="1 6">
        <name>heme</name>
        <dbReference type="ChEBI" id="CHEBI:30413"/>
    </cofactor>
</comment>
<comment type="caution">
    <text evidence="8">The sequence shown here is derived from an EMBL/GenBank/DDBJ whole genome shotgun (WGS) entry which is preliminary data.</text>
</comment>
<evidence type="ECO:0000313" key="9">
    <source>
        <dbReference type="Proteomes" id="UP001310594"/>
    </source>
</evidence>
<evidence type="ECO:0000256" key="7">
    <source>
        <dbReference type="RuleBase" id="RU000461"/>
    </source>
</evidence>
<dbReference type="PANTHER" id="PTHR24305">
    <property type="entry name" value="CYTOCHROME P450"/>
    <property type="match status" value="1"/>
</dbReference>
<dbReference type="EMBL" id="JAVRQU010000003">
    <property type="protein sequence ID" value="KAK5704929.1"/>
    <property type="molecule type" value="Genomic_DNA"/>
</dbReference>
<protein>
    <submittedName>
        <fullName evidence="8">Uncharacterized protein</fullName>
    </submittedName>
</protein>
<dbReference type="Proteomes" id="UP001310594">
    <property type="component" value="Unassembled WGS sequence"/>
</dbReference>
<evidence type="ECO:0000256" key="4">
    <source>
        <dbReference type="ARBA" id="ARBA00022723"/>
    </source>
</evidence>
<dbReference type="GO" id="GO:0005506">
    <property type="term" value="F:iron ion binding"/>
    <property type="evidence" value="ECO:0007669"/>
    <property type="project" value="InterPro"/>
</dbReference>
<proteinExistence type="inferred from homology"/>
<dbReference type="InterPro" id="IPR017972">
    <property type="entry name" value="Cyt_P450_CS"/>
</dbReference>
<dbReference type="GO" id="GO:0016705">
    <property type="term" value="F:oxidoreductase activity, acting on paired donors, with incorporation or reduction of molecular oxygen"/>
    <property type="evidence" value="ECO:0007669"/>
    <property type="project" value="InterPro"/>
</dbReference>
<reference evidence="8" key="1">
    <citation type="submission" date="2023-08" db="EMBL/GenBank/DDBJ databases">
        <title>Black Yeasts Isolated from many extreme environments.</title>
        <authorList>
            <person name="Coleine C."/>
            <person name="Stajich J.E."/>
            <person name="Selbmann L."/>
        </authorList>
    </citation>
    <scope>NUCLEOTIDE SEQUENCE</scope>
    <source>
        <strain evidence="8">CCFEE 5810</strain>
    </source>
</reference>
<dbReference type="PRINTS" id="PR00385">
    <property type="entry name" value="P450"/>
</dbReference>
<dbReference type="InterPro" id="IPR001128">
    <property type="entry name" value="Cyt_P450"/>
</dbReference>
<keyword evidence="7" id="KW-0503">Monooxygenase</keyword>
<dbReference type="SUPFAM" id="SSF48264">
    <property type="entry name" value="Cytochrome P450"/>
    <property type="match status" value="1"/>
</dbReference>
<keyword evidence="4 6" id="KW-0479">Metal-binding</keyword>
<evidence type="ECO:0000256" key="5">
    <source>
        <dbReference type="ARBA" id="ARBA00023004"/>
    </source>
</evidence>
<accession>A0AAN7WAA1</accession>
<dbReference type="PROSITE" id="PS00086">
    <property type="entry name" value="CYTOCHROME_P450"/>
    <property type="match status" value="1"/>
</dbReference>
<dbReference type="GO" id="GO:0020037">
    <property type="term" value="F:heme binding"/>
    <property type="evidence" value="ECO:0007669"/>
    <property type="project" value="InterPro"/>
</dbReference>
<evidence type="ECO:0000256" key="2">
    <source>
        <dbReference type="ARBA" id="ARBA00010617"/>
    </source>
</evidence>
<dbReference type="CDD" id="cd11058">
    <property type="entry name" value="CYP60B-like"/>
    <property type="match status" value="1"/>
</dbReference>
<dbReference type="InterPro" id="IPR050121">
    <property type="entry name" value="Cytochrome_P450_monoxygenase"/>
</dbReference>
<dbReference type="InterPro" id="IPR002401">
    <property type="entry name" value="Cyt_P450_E_grp-I"/>
</dbReference>
<dbReference type="GO" id="GO:0004497">
    <property type="term" value="F:monooxygenase activity"/>
    <property type="evidence" value="ECO:0007669"/>
    <property type="project" value="UniProtKB-KW"/>
</dbReference>
<dbReference type="PANTHER" id="PTHR24305:SF210">
    <property type="entry name" value="CYTOCHROME P450 MONOOXYGENASE ASQL-RELATED"/>
    <property type="match status" value="1"/>
</dbReference>